<dbReference type="AlphaFoldDB" id="A0A6L2LBL1"/>
<evidence type="ECO:0000313" key="3">
    <source>
        <dbReference type="EMBL" id="GEU59126.1"/>
    </source>
</evidence>
<comment type="caution">
    <text evidence="3">The sequence shown here is derived from an EMBL/GenBank/DDBJ whole genome shotgun (WGS) entry which is preliminary data.</text>
</comment>
<protein>
    <recommendedName>
        <fullName evidence="2">Reverse transcriptase Ty1/copia-type domain-containing protein</fullName>
    </recommendedName>
</protein>
<feature type="domain" description="Reverse transcriptase Ty1/copia-type" evidence="2">
    <location>
        <begin position="511"/>
        <end position="614"/>
    </location>
</feature>
<dbReference type="EMBL" id="BKCJ010004115">
    <property type="protein sequence ID" value="GEU59126.1"/>
    <property type="molecule type" value="Genomic_DNA"/>
</dbReference>
<gene>
    <name evidence="3" type="ORF">Tci_031104</name>
</gene>
<evidence type="ECO:0000259" key="2">
    <source>
        <dbReference type="Pfam" id="PF07727"/>
    </source>
</evidence>
<accession>A0A6L2LBL1</accession>
<reference evidence="3" key="1">
    <citation type="journal article" date="2019" name="Sci. Rep.">
        <title>Draft genome of Tanacetum cinerariifolium, the natural source of mosquito coil.</title>
        <authorList>
            <person name="Yamashiro T."/>
            <person name="Shiraishi A."/>
            <person name="Satake H."/>
            <person name="Nakayama K."/>
        </authorList>
    </citation>
    <scope>NUCLEOTIDE SEQUENCE</scope>
</reference>
<dbReference type="InterPro" id="IPR013103">
    <property type="entry name" value="RVT_2"/>
</dbReference>
<feature type="compositionally biased region" description="Basic and acidic residues" evidence="1">
    <location>
        <begin position="107"/>
        <end position="119"/>
    </location>
</feature>
<organism evidence="3">
    <name type="scientific">Tanacetum cinerariifolium</name>
    <name type="common">Dalmatian daisy</name>
    <name type="synonym">Chrysanthemum cinerariifolium</name>
    <dbReference type="NCBI Taxonomy" id="118510"/>
    <lineage>
        <taxon>Eukaryota</taxon>
        <taxon>Viridiplantae</taxon>
        <taxon>Streptophyta</taxon>
        <taxon>Embryophyta</taxon>
        <taxon>Tracheophyta</taxon>
        <taxon>Spermatophyta</taxon>
        <taxon>Magnoliopsida</taxon>
        <taxon>eudicotyledons</taxon>
        <taxon>Gunneridae</taxon>
        <taxon>Pentapetalae</taxon>
        <taxon>asterids</taxon>
        <taxon>campanulids</taxon>
        <taxon>Asterales</taxon>
        <taxon>Asteraceae</taxon>
        <taxon>Asteroideae</taxon>
        <taxon>Anthemideae</taxon>
        <taxon>Anthemidinae</taxon>
        <taxon>Tanacetum</taxon>
    </lineage>
</organism>
<dbReference type="Pfam" id="PF07727">
    <property type="entry name" value="RVT_2"/>
    <property type="match status" value="1"/>
</dbReference>
<feature type="region of interest" description="Disordered" evidence="1">
    <location>
        <begin position="107"/>
        <end position="132"/>
    </location>
</feature>
<sequence>MGGSYYPILCSIISIRKDCKTPQRYPDVLTTSWRISIRSIDLHDTQYCMENPKQVFVEYASSRTDEVGGKWYTFKPEHNNLDDTYNTSWRSHPNLSSINAITIHPKLGSDSRDDITKNNEEEERDIPESHYNSSTSPDLLILFLTEKVLKFNSLFESLGLVPPSPNAKLICTKEEDEDVMFIEIIPKDDDSRKEEPEVEGATTEEPTVEYFNIFPTRDELTYHRYLMSGPIPSIFFRNPIIMEGCPHNLKIPCNIRNAHIEKAYIDLNSLFNIMTRMMYNWIIRRKLNPREGANGDISNFTGRIKGMHVFIGNFTYVLDFMIVEDISSFLDLSEGLILYQAYGNFYAMTDRKAHLLEDKKIPSVEAFDEVSFYTIFGVVLPPISCVYAQNRVPNKRNKITPYKLWTKRKPNLNYLRVCGCRVVVRLPDPKLKTLGERGIECIFVDMLSILRLLEDEVSDQHSYYFSVKDDPKTFDEAMKSRDVSFWKKAINDEIDSIIGNNTWVLVDLPLVARISTIRLLIAIASIHNLIIHQMDVKTAFLNGDLDVEVYMNQPHGFIMPDNENKVCKLIKSLYGLKQAPKRWDQKLDEVVLSNGYLLNQPDNCVYSKFDKTGKADVVLGIRIKHESSGIEISQSHYIEKVLKKLNYFDYTIVSTPMDTSKKFMPNNGILVILVFSIQRVLKYLKKTMDYSLTYTGYPSVLEGYTDASSISNTKDNSSTTAGKEAEWLKNFLIEIPLWSKPIAAIYIRCESAATLAKAYSQIYNEKSRHLGVRHSMIHELITNVDDIYRVCKNDEFEFKKLLKDIDFAFELEKLSQDSLEKPKEVKMEEHMYDEFDDVMYDTYDGASISGYEADLETWMGDDGNMIYTILLKNLKRRVTSIEAKEVVDLLGELDEALGEHVVDLVDDGNVVPIEVVAEEMLEDHAPVIKRKRKMAKKGKEDNAQ</sequence>
<proteinExistence type="predicted"/>
<evidence type="ECO:0000256" key="1">
    <source>
        <dbReference type="SAM" id="MobiDB-lite"/>
    </source>
</evidence>
<name>A0A6L2LBL1_TANCI</name>